<dbReference type="SUPFAM" id="SSF55874">
    <property type="entry name" value="ATPase domain of HSP90 chaperone/DNA topoisomerase II/histidine kinase"/>
    <property type="match status" value="1"/>
</dbReference>
<evidence type="ECO:0000313" key="10">
    <source>
        <dbReference type="EMBL" id="PZD97512.1"/>
    </source>
</evidence>
<dbReference type="Pfam" id="PF06580">
    <property type="entry name" value="His_kinase"/>
    <property type="match status" value="1"/>
</dbReference>
<feature type="transmembrane region" description="Helical" evidence="8">
    <location>
        <begin position="286"/>
        <end position="305"/>
    </location>
</feature>
<proteinExistence type="predicted"/>
<evidence type="ECO:0000256" key="1">
    <source>
        <dbReference type="ARBA" id="ARBA00004651"/>
    </source>
</evidence>
<feature type="domain" description="HAMP" evidence="9">
    <location>
        <begin position="308"/>
        <end position="361"/>
    </location>
</feature>
<keyword evidence="5 8" id="KW-0812">Transmembrane</keyword>
<dbReference type="Proteomes" id="UP000249522">
    <property type="component" value="Unassembled WGS sequence"/>
</dbReference>
<dbReference type="InterPro" id="IPR033479">
    <property type="entry name" value="dCache_1"/>
</dbReference>
<accession>A0A2W1LRC7</accession>
<evidence type="ECO:0000256" key="8">
    <source>
        <dbReference type="SAM" id="Phobius"/>
    </source>
</evidence>
<evidence type="ECO:0000256" key="5">
    <source>
        <dbReference type="ARBA" id="ARBA00022692"/>
    </source>
</evidence>
<dbReference type="RefSeq" id="WP_111144873.1">
    <property type="nucleotide sequence ID" value="NZ_QKRB01000010.1"/>
</dbReference>
<dbReference type="AlphaFoldDB" id="A0A2W1LRC7"/>
<reference evidence="10 11" key="1">
    <citation type="submission" date="2018-06" db="EMBL/GenBank/DDBJ databases">
        <title>Paenibacillus imtechensis sp. nov.</title>
        <authorList>
            <person name="Pinnaka A.K."/>
            <person name="Singh H."/>
            <person name="Kaur M."/>
        </authorList>
    </citation>
    <scope>NUCLEOTIDE SEQUENCE [LARGE SCALE GENOMIC DNA]</scope>
    <source>
        <strain evidence="10 11">SMB1</strain>
    </source>
</reference>
<dbReference type="PROSITE" id="PS50885">
    <property type="entry name" value="HAMP"/>
    <property type="match status" value="1"/>
</dbReference>
<dbReference type="InterPro" id="IPR003660">
    <property type="entry name" value="HAMP_dom"/>
</dbReference>
<dbReference type="PROSITE" id="PS51257">
    <property type="entry name" value="PROKAR_LIPOPROTEIN"/>
    <property type="match status" value="1"/>
</dbReference>
<dbReference type="Gene3D" id="6.10.340.10">
    <property type="match status" value="1"/>
</dbReference>
<organism evidence="10 11">
    <name type="scientific">Paenibacillus sambharensis</name>
    <dbReference type="NCBI Taxonomy" id="1803190"/>
    <lineage>
        <taxon>Bacteria</taxon>
        <taxon>Bacillati</taxon>
        <taxon>Bacillota</taxon>
        <taxon>Bacilli</taxon>
        <taxon>Bacillales</taxon>
        <taxon>Paenibacillaceae</taxon>
        <taxon>Paenibacillus</taxon>
    </lineage>
</organism>
<keyword evidence="2" id="KW-1003">Cell membrane</keyword>
<evidence type="ECO:0000256" key="3">
    <source>
        <dbReference type="ARBA" id="ARBA00022553"/>
    </source>
</evidence>
<comment type="caution">
    <text evidence="10">The sequence shown here is derived from an EMBL/GenBank/DDBJ whole genome shotgun (WGS) entry which is preliminary data.</text>
</comment>
<dbReference type="CDD" id="cd18774">
    <property type="entry name" value="PDC2_HK_sensor"/>
    <property type="match status" value="1"/>
</dbReference>
<dbReference type="GO" id="GO:0005886">
    <property type="term" value="C:plasma membrane"/>
    <property type="evidence" value="ECO:0007669"/>
    <property type="project" value="UniProtKB-SubCell"/>
</dbReference>
<feature type="transmembrane region" description="Helical" evidence="8">
    <location>
        <begin position="20"/>
        <end position="42"/>
    </location>
</feature>
<keyword evidence="3" id="KW-0597">Phosphoprotein</keyword>
<evidence type="ECO:0000256" key="6">
    <source>
        <dbReference type="ARBA" id="ARBA00022989"/>
    </source>
</evidence>
<sequence length="591" mass="67168">MYRIFSRIRYQASLQTKFLVTSVLLLLIVLGCFIVYVNWLVLPPLKERTEQDMLATAVQVSDRLDSYIESQNQLSQRILAGREIFKLLSAGHQPLHTVEGLALNRKLKDIMFQAAGPSLNIRDMTIFDLSGTLMASFIGYEDSPSTLAPVLRDKERPGEWNQSGYTLVRQPSGVVSFIRAIINQNGDVFGYLAVQLDQSYLQQPAAGVADGEVLVLDQEARIIAASQPDLAARLSHGLMRPAEGSGMYTDGTDNIIAYYKSPGTTWTTYVVKPKQSVLGPVNSVKYMSILLLTSLMIFSFIYIYFSTKNLLLPVRKLRSQILRINYSNMKVKVDSRSPNNELVMLSEAFQELMERLQQSMDREKLALHEEVKARNSALQAQISPHFIHNVLYLISIAAQEGKNDAVTDMCKHLSDSLRYIVSSPYEHVTLTEELQHTSHYLSLVSRHYEEDLEWEMDTDESAGLIMLPRLVIQPFVENCIEHAFSDVDPPWHIRIRVRLYNGIWAIEIFDNGLGFDQEKMKEIMAKVQGFDSDFPAGEKPDDRPGIGNMGIVNTVHRLKLMYRNRLFFNMYNNQDRGATVQIIASLTKDFY</sequence>
<dbReference type="PANTHER" id="PTHR34220">
    <property type="entry name" value="SENSOR HISTIDINE KINASE YPDA"/>
    <property type="match status" value="1"/>
</dbReference>
<dbReference type="InterPro" id="IPR010559">
    <property type="entry name" value="Sig_transdc_His_kin_internal"/>
</dbReference>
<evidence type="ECO:0000259" key="9">
    <source>
        <dbReference type="PROSITE" id="PS50885"/>
    </source>
</evidence>
<name>A0A2W1LRC7_9BACL</name>
<dbReference type="PANTHER" id="PTHR34220:SF7">
    <property type="entry name" value="SENSOR HISTIDINE KINASE YPDA"/>
    <property type="match status" value="1"/>
</dbReference>
<dbReference type="EMBL" id="QKRB01000010">
    <property type="protein sequence ID" value="PZD97512.1"/>
    <property type="molecule type" value="Genomic_DNA"/>
</dbReference>
<evidence type="ECO:0000256" key="7">
    <source>
        <dbReference type="ARBA" id="ARBA00023136"/>
    </source>
</evidence>
<keyword evidence="4" id="KW-0808">Transferase</keyword>
<keyword evidence="11" id="KW-1185">Reference proteome</keyword>
<gene>
    <name evidence="10" type="ORF">DNH61_01145</name>
</gene>
<keyword evidence="7 8" id="KW-0472">Membrane</keyword>
<dbReference type="Pfam" id="PF02743">
    <property type="entry name" value="dCache_1"/>
    <property type="match status" value="1"/>
</dbReference>
<dbReference type="OrthoDB" id="370211at2"/>
<evidence type="ECO:0000256" key="4">
    <source>
        <dbReference type="ARBA" id="ARBA00022679"/>
    </source>
</evidence>
<keyword evidence="6 8" id="KW-1133">Transmembrane helix</keyword>
<evidence type="ECO:0000313" key="11">
    <source>
        <dbReference type="Proteomes" id="UP000249522"/>
    </source>
</evidence>
<dbReference type="Gene3D" id="3.30.565.10">
    <property type="entry name" value="Histidine kinase-like ATPase, C-terminal domain"/>
    <property type="match status" value="1"/>
</dbReference>
<protein>
    <recommendedName>
        <fullName evidence="9">HAMP domain-containing protein</fullName>
    </recommendedName>
</protein>
<dbReference type="InterPro" id="IPR050640">
    <property type="entry name" value="Bact_2-comp_sensor_kinase"/>
</dbReference>
<comment type="subcellular location">
    <subcellularLocation>
        <location evidence="1">Cell membrane</location>
        <topology evidence="1">Multi-pass membrane protein</topology>
    </subcellularLocation>
</comment>
<dbReference type="InterPro" id="IPR036890">
    <property type="entry name" value="HATPase_C_sf"/>
</dbReference>
<evidence type="ECO:0000256" key="2">
    <source>
        <dbReference type="ARBA" id="ARBA00022475"/>
    </source>
</evidence>
<dbReference type="GO" id="GO:0000155">
    <property type="term" value="F:phosphorelay sensor kinase activity"/>
    <property type="evidence" value="ECO:0007669"/>
    <property type="project" value="InterPro"/>
</dbReference>